<evidence type="ECO:0000313" key="10">
    <source>
        <dbReference type="EMBL" id="ACB94677.1"/>
    </source>
</evidence>
<dbReference type="GO" id="GO:0009242">
    <property type="term" value="P:colanic acid biosynthetic process"/>
    <property type="evidence" value="ECO:0007669"/>
    <property type="project" value="TreeGrafter"/>
</dbReference>
<keyword evidence="5 8" id="KW-1133">Transmembrane helix</keyword>
<feature type="transmembrane region" description="Helical" evidence="8">
    <location>
        <begin position="65"/>
        <end position="85"/>
    </location>
</feature>
<evidence type="ECO:0000256" key="7">
    <source>
        <dbReference type="ARBA" id="ARBA00023169"/>
    </source>
</evidence>
<dbReference type="InterPro" id="IPR017473">
    <property type="entry name" value="Undecaprenyl-P_gluc_Ptfrase"/>
</dbReference>
<dbReference type="NCBIfam" id="TIGR03025">
    <property type="entry name" value="EPS_sugtrans"/>
    <property type="match status" value="1"/>
</dbReference>
<keyword evidence="3 10" id="KW-0808">Transferase</keyword>
<evidence type="ECO:0000256" key="6">
    <source>
        <dbReference type="ARBA" id="ARBA00023136"/>
    </source>
</evidence>
<dbReference type="AlphaFoldDB" id="B2III4"/>
<dbReference type="KEGG" id="bid:Bind_1034"/>
<dbReference type="PANTHER" id="PTHR30576:SF21">
    <property type="entry name" value="UDP-GLUCOSE:UNDECAPRENYL-PHOSPHATE GLUCOSE-1-PHOSPHATE TRANSFERASE"/>
    <property type="match status" value="1"/>
</dbReference>
<dbReference type="GO" id="GO:0000271">
    <property type="term" value="P:polysaccharide biosynthetic process"/>
    <property type="evidence" value="ECO:0007669"/>
    <property type="project" value="UniProtKB-KW"/>
</dbReference>
<dbReference type="GO" id="GO:0016020">
    <property type="term" value="C:membrane"/>
    <property type="evidence" value="ECO:0007669"/>
    <property type="project" value="UniProtKB-SubCell"/>
</dbReference>
<dbReference type="GO" id="GO:0089702">
    <property type="term" value="F:undecaprenyl-phosphate glucose phosphotransferase activity"/>
    <property type="evidence" value="ECO:0007669"/>
    <property type="project" value="TreeGrafter"/>
</dbReference>
<comment type="similarity">
    <text evidence="2">Belongs to the bacterial sugar transferase family.</text>
</comment>
<dbReference type="InterPro" id="IPR017475">
    <property type="entry name" value="EPS_sugar_tfrase"/>
</dbReference>
<proteinExistence type="inferred from homology"/>
<dbReference type="Pfam" id="PF02397">
    <property type="entry name" value="Bac_transf"/>
    <property type="match status" value="1"/>
</dbReference>
<keyword evidence="7" id="KW-0270">Exopolysaccharide synthesis</keyword>
<comment type="subcellular location">
    <subcellularLocation>
        <location evidence="1">Membrane</location>
        <topology evidence="1">Multi-pass membrane protein</topology>
    </subcellularLocation>
</comment>
<feature type="transmembrane region" description="Helical" evidence="8">
    <location>
        <begin position="106"/>
        <end position="127"/>
    </location>
</feature>
<organism evidence="10 11">
    <name type="scientific">Beijerinckia indica subsp. indica (strain ATCC 9039 / DSM 1715 / NCIMB 8712)</name>
    <dbReference type="NCBI Taxonomy" id="395963"/>
    <lineage>
        <taxon>Bacteria</taxon>
        <taxon>Pseudomonadati</taxon>
        <taxon>Pseudomonadota</taxon>
        <taxon>Alphaproteobacteria</taxon>
        <taxon>Hyphomicrobiales</taxon>
        <taxon>Beijerinckiaceae</taxon>
        <taxon>Beijerinckia</taxon>
    </lineage>
</organism>
<gene>
    <name evidence="10" type="ordered locus">Bind_1034</name>
</gene>
<dbReference type="Pfam" id="PF13727">
    <property type="entry name" value="CoA_binding_3"/>
    <property type="match status" value="1"/>
</dbReference>
<feature type="domain" description="Bacterial sugar transferase" evidence="9">
    <location>
        <begin position="301"/>
        <end position="485"/>
    </location>
</feature>
<evidence type="ECO:0000256" key="2">
    <source>
        <dbReference type="ARBA" id="ARBA00006464"/>
    </source>
</evidence>
<evidence type="ECO:0000259" key="9">
    <source>
        <dbReference type="Pfam" id="PF02397"/>
    </source>
</evidence>
<protein>
    <submittedName>
        <fullName evidence="10">Undecaprenyl-phosphate glucose phosphotransferase</fullName>
    </submittedName>
</protein>
<evidence type="ECO:0000313" key="11">
    <source>
        <dbReference type="Proteomes" id="UP000001695"/>
    </source>
</evidence>
<evidence type="ECO:0000256" key="5">
    <source>
        <dbReference type="ARBA" id="ARBA00022989"/>
    </source>
</evidence>
<keyword evidence="6 8" id="KW-0472">Membrane</keyword>
<sequence>MYFSRTGEMVEQGNHVEHHSWFAQHINISYQNIEWIAALIDIILIISASIIGTILFQYIAYGDFVGLEASFGVGVTNSLLYAYVARSHGLYRLPVLLSPLRHLARIFFYWLAVGMFVAAGLFLLKVGTAMSRGAMVSTGLLQISFLVIARLLEEKLTRSMVASGNLAGRRVVTIGESGELQRLSASYLFRYFGLKEVARIALTDIGDVRANPATENSYFLEAMDAARDLNAEEFVIALRWSSRPLLETAREQLRASPLPVTLLPDHNIRSILGRRGIATGRPVVSLELQRAPLTSPERAVKRIVDIVLASIALALLSPIFFIAALAIKLDSKGPVIFKQRRNGFNSRLFLIYKFRSMTVMEDGAVVKQAQRNDQRVTRVGAFLRRSSIDELPQLLNVLKGDMSLVGPRPHALAHDNEYKALIAKYAFRHHVKPGMTGWAQVNGLRGETGRLEQMVERVKLDLWYINHWSLAFDISILLRTCFEVLRNRAY</sequence>
<dbReference type="HOGENOM" id="CLU_024920_0_1_5"/>
<name>B2III4_BEII9</name>
<dbReference type="RefSeq" id="WP_012384034.1">
    <property type="nucleotide sequence ID" value="NC_010581.1"/>
</dbReference>
<dbReference type="STRING" id="395963.Bind_1034"/>
<dbReference type="Proteomes" id="UP000001695">
    <property type="component" value="Chromosome"/>
</dbReference>
<evidence type="ECO:0000256" key="8">
    <source>
        <dbReference type="SAM" id="Phobius"/>
    </source>
</evidence>
<evidence type="ECO:0000256" key="1">
    <source>
        <dbReference type="ARBA" id="ARBA00004141"/>
    </source>
</evidence>
<dbReference type="OrthoDB" id="9808602at2"/>
<keyword evidence="11" id="KW-1185">Reference proteome</keyword>
<accession>B2III4</accession>
<keyword evidence="4 8" id="KW-0812">Transmembrane</keyword>
<reference evidence="11" key="1">
    <citation type="submission" date="2008-03" db="EMBL/GenBank/DDBJ databases">
        <title>Complete sequence of chromosome of Beijerinckia indica subsp. indica ATCC 9039.</title>
        <authorList>
            <consortium name="US DOE Joint Genome Institute"/>
            <person name="Copeland A."/>
            <person name="Lucas S."/>
            <person name="Lapidus A."/>
            <person name="Glavina del Rio T."/>
            <person name="Dalin E."/>
            <person name="Tice H."/>
            <person name="Bruce D."/>
            <person name="Goodwin L."/>
            <person name="Pitluck S."/>
            <person name="LaButti K."/>
            <person name="Schmutz J."/>
            <person name="Larimer F."/>
            <person name="Land M."/>
            <person name="Hauser L."/>
            <person name="Kyrpides N."/>
            <person name="Mikhailova N."/>
            <person name="Dunfield P.F."/>
            <person name="Dedysh S.N."/>
            <person name="Liesack W."/>
            <person name="Saw J.H."/>
            <person name="Alam M."/>
            <person name="Chen Y."/>
            <person name="Murrell J.C."/>
            <person name="Richardson P."/>
        </authorList>
    </citation>
    <scope>NUCLEOTIDE SEQUENCE [LARGE SCALE GENOMIC DNA]</scope>
    <source>
        <strain evidence="11">ATCC 9039 / DSM 1715 / NCIMB 8712</strain>
    </source>
</reference>
<dbReference type="InterPro" id="IPR003362">
    <property type="entry name" value="Bact_transf"/>
</dbReference>
<reference evidence="10 11" key="2">
    <citation type="journal article" date="2010" name="J. Bacteriol.">
        <title>Complete genome sequence of Beijerinckia indica subsp. indica.</title>
        <authorList>
            <person name="Tamas I."/>
            <person name="Dedysh S.N."/>
            <person name="Liesack W."/>
            <person name="Stott M.B."/>
            <person name="Alam M."/>
            <person name="Murrell J.C."/>
            <person name="Dunfield P.F."/>
        </authorList>
    </citation>
    <scope>NUCLEOTIDE SEQUENCE [LARGE SCALE GENOMIC DNA]</scope>
    <source>
        <strain evidence="11">ATCC 9039 / DSM 1715 / NCIMB 8712</strain>
    </source>
</reference>
<evidence type="ECO:0000256" key="4">
    <source>
        <dbReference type="ARBA" id="ARBA00022692"/>
    </source>
</evidence>
<dbReference type="NCBIfam" id="TIGR03023">
    <property type="entry name" value="WcaJ_sugtrans"/>
    <property type="match status" value="1"/>
</dbReference>
<feature type="transmembrane region" description="Helical" evidence="8">
    <location>
        <begin position="35"/>
        <end position="59"/>
    </location>
</feature>
<dbReference type="PANTHER" id="PTHR30576">
    <property type="entry name" value="COLANIC BIOSYNTHESIS UDP-GLUCOSE LIPID CARRIER TRANSFERASE"/>
    <property type="match status" value="1"/>
</dbReference>
<dbReference type="eggNOG" id="COG2148">
    <property type="taxonomic scope" value="Bacteria"/>
</dbReference>
<evidence type="ECO:0000256" key="3">
    <source>
        <dbReference type="ARBA" id="ARBA00022679"/>
    </source>
</evidence>
<feature type="transmembrane region" description="Helical" evidence="8">
    <location>
        <begin position="306"/>
        <end position="327"/>
    </location>
</feature>
<dbReference type="EMBL" id="CP001016">
    <property type="protein sequence ID" value="ACB94677.1"/>
    <property type="molecule type" value="Genomic_DNA"/>
</dbReference>